<keyword evidence="1" id="KW-0472">Membrane</keyword>
<evidence type="ECO:0000313" key="2">
    <source>
        <dbReference type="EMBL" id="LAA48979.1"/>
    </source>
</evidence>
<accession>A0A2D4FND0</accession>
<keyword evidence="1" id="KW-1133">Transmembrane helix</keyword>
<feature type="transmembrane region" description="Helical" evidence="1">
    <location>
        <begin position="31"/>
        <end position="51"/>
    </location>
</feature>
<proteinExistence type="predicted"/>
<dbReference type="AlphaFoldDB" id="A0A2D4FND0"/>
<organism evidence="2">
    <name type="scientific">Micrurus corallinus</name>
    <name type="common">Brazilian coral snake</name>
    <dbReference type="NCBI Taxonomy" id="54390"/>
    <lineage>
        <taxon>Eukaryota</taxon>
        <taxon>Metazoa</taxon>
        <taxon>Chordata</taxon>
        <taxon>Craniata</taxon>
        <taxon>Vertebrata</taxon>
        <taxon>Euteleostomi</taxon>
        <taxon>Lepidosauria</taxon>
        <taxon>Squamata</taxon>
        <taxon>Bifurcata</taxon>
        <taxon>Unidentata</taxon>
        <taxon>Episquamata</taxon>
        <taxon>Toxicofera</taxon>
        <taxon>Serpentes</taxon>
        <taxon>Colubroidea</taxon>
        <taxon>Elapidae</taxon>
        <taxon>Elapinae</taxon>
        <taxon>Micrurus</taxon>
    </lineage>
</organism>
<sequence>MPDFCCLCVTSAWAKPGSLQAECLKKESLGLSLYPLLIPLFCVIYLPFLLLSTKYVSLLLCYISLAFKAIIKTEACGGDLLILSRERVWIPLIALCSSGQQSLSEV</sequence>
<name>A0A2D4FND0_MICCO</name>
<keyword evidence="1" id="KW-0812">Transmembrane</keyword>
<reference evidence="2" key="1">
    <citation type="submission" date="2017-07" db="EMBL/GenBank/DDBJ databases">
        <authorList>
            <person name="Mikheyev A."/>
            <person name="Grau M."/>
        </authorList>
    </citation>
    <scope>NUCLEOTIDE SEQUENCE</scope>
    <source>
        <tissue evidence="2">Venom_gland</tissue>
    </source>
</reference>
<evidence type="ECO:0000256" key="1">
    <source>
        <dbReference type="SAM" id="Phobius"/>
    </source>
</evidence>
<reference evidence="2" key="2">
    <citation type="submission" date="2017-11" db="EMBL/GenBank/DDBJ databases">
        <title>Coralsnake Venomics: Analyses of Venom Gland Transcriptomes and Proteomes of Six Brazilian Taxa.</title>
        <authorList>
            <person name="Aird S.D."/>
            <person name="Jorge da Silva N."/>
            <person name="Qiu L."/>
            <person name="Villar-Briones A."/>
            <person name="Aparecida-Saddi V."/>
            <person name="Campos-Telles M.P."/>
            <person name="Grau M."/>
            <person name="Mikheyev A.S."/>
        </authorList>
    </citation>
    <scope>NUCLEOTIDE SEQUENCE</scope>
    <source>
        <tissue evidence="2">Venom_gland</tissue>
    </source>
</reference>
<dbReference type="EMBL" id="IACJ01071682">
    <property type="protein sequence ID" value="LAA48979.1"/>
    <property type="molecule type" value="Transcribed_RNA"/>
</dbReference>
<protein>
    <submittedName>
        <fullName evidence="2">Uncharacterized protein</fullName>
    </submittedName>
</protein>